<dbReference type="SUPFAM" id="SSF53474">
    <property type="entry name" value="alpha/beta-Hydrolases"/>
    <property type="match status" value="1"/>
</dbReference>
<gene>
    <name evidence="5" type="ORF">BRADI_4g21645v3</name>
</gene>
<evidence type="ECO:0000256" key="4">
    <source>
        <dbReference type="ARBA" id="ARBA00023180"/>
    </source>
</evidence>
<dbReference type="InterPro" id="IPR029058">
    <property type="entry name" value="AB_hydrolase_fold"/>
</dbReference>
<dbReference type="EMBL" id="CM000883">
    <property type="protein sequence ID" value="PNT63839.1"/>
    <property type="molecule type" value="Genomic_DNA"/>
</dbReference>
<evidence type="ECO:0000313" key="6">
    <source>
        <dbReference type="EnsemblPlants" id="PNT63839"/>
    </source>
</evidence>
<organism evidence="5">
    <name type="scientific">Brachypodium distachyon</name>
    <name type="common">Purple false brome</name>
    <name type="synonym">Trachynia distachya</name>
    <dbReference type="NCBI Taxonomy" id="15368"/>
    <lineage>
        <taxon>Eukaryota</taxon>
        <taxon>Viridiplantae</taxon>
        <taxon>Streptophyta</taxon>
        <taxon>Embryophyta</taxon>
        <taxon>Tracheophyta</taxon>
        <taxon>Spermatophyta</taxon>
        <taxon>Magnoliopsida</taxon>
        <taxon>Liliopsida</taxon>
        <taxon>Poales</taxon>
        <taxon>Poaceae</taxon>
        <taxon>BOP clade</taxon>
        <taxon>Pooideae</taxon>
        <taxon>Stipodae</taxon>
        <taxon>Brachypodieae</taxon>
        <taxon>Brachypodium</taxon>
    </lineage>
</organism>
<dbReference type="InParanoid" id="A0A2K2CPA3"/>
<dbReference type="OrthoDB" id="1912352at2759"/>
<dbReference type="EnsemblPlants" id="PNT63839">
    <property type="protein sequence ID" value="PNT63839"/>
    <property type="gene ID" value="BRADI_4g21645v3"/>
</dbReference>
<dbReference type="GO" id="GO:0006508">
    <property type="term" value="P:proteolysis"/>
    <property type="evidence" value="ECO:0007669"/>
    <property type="project" value="InterPro"/>
</dbReference>
<dbReference type="FunFam" id="3.40.50.11320:FF:000002">
    <property type="entry name" value="Carboxypeptidase"/>
    <property type="match status" value="1"/>
</dbReference>
<dbReference type="STRING" id="15368.A0A2K2CPA3"/>
<dbReference type="Pfam" id="PF00450">
    <property type="entry name" value="Peptidase_S10"/>
    <property type="match status" value="1"/>
</dbReference>
<dbReference type="PANTHER" id="PTHR11802">
    <property type="entry name" value="SERINE PROTEASE FAMILY S10 SERINE CARBOXYPEPTIDASE"/>
    <property type="match status" value="1"/>
</dbReference>
<dbReference type="AlphaFoldDB" id="A0A2K2CPA3"/>
<reference evidence="5 6" key="1">
    <citation type="journal article" date="2010" name="Nature">
        <title>Genome sequencing and analysis of the model grass Brachypodium distachyon.</title>
        <authorList>
            <consortium name="International Brachypodium Initiative"/>
        </authorList>
    </citation>
    <scope>NUCLEOTIDE SEQUENCE [LARGE SCALE GENOMIC DNA]</scope>
    <source>
        <strain evidence="5 6">Bd21</strain>
    </source>
</reference>
<sequence length="231" mass="27005">MMLIDLKMIMEHCQGEDHMNPMNALCAQLMDRFNRLFEENSKPHILYKRCIYVSPRPNDDTTERKVLMEETGLLKHVPPRPQMECQSYGNYLLYFWANNNMTWETLGIKKGSMDEWVRCHNGDLPYSEDIKSSIQYHHNITTKGYRALVYSGDHDSVIPFLGTQSWVRSLNFPIVNEWRAWHLDGQSAGFTITYTNNMTFATIKGGGHSAPEYQPERCLAMFRRWISDEPL</sequence>
<dbReference type="Proteomes" id="UP000008810">
    <property type="component" value="Chromosome 4"/>
</dbReference>
<proteinExistence type="inferred from homology"/>
<dbReference type="InterPro" id="IPR001563">
    <property type="entry name" value="Peptidase_S10"/>
</dbReference>
<evidence type="ECO:0000256" key="2">
    <source>
        <dbReference type="ARBA" id="ARBA00022729"/>
    </source>
</evidence>
<dbReference type="Gene3D" id="3.40.50.1820">
    <property type="entry name" value="alpha/beta hydrolase"/>
    <property type="match status" value="1"/>
</dbReference>
<accession>A0A2K2CPA3</accession>
<reference evidence="6" key="3">
    <citation type="submission" date="2018-08" db="UniProtKB">
        <authorList>
            <consortium name="EnsemblPlants"/>
        </authorList>
    </citation>
    <scope>IDENTIFICATION</scope>
    <source>
        <strain evidence="6">cv. Bd21</strain>
    </source>
</reference>
<protein>
    <submittedName>
        <fullName evidence="5 6">Uncharacterized protein</fullName>
    </submittedName>
</protein>
<dbReference type="Gramene" id="PNT63839">
    <property type="protein sequence ID" value="PNT63839"/>
    <property type="gene ID" value="BRADI_4g21645v3"/>
</dbReference>
<keyword evidence="4" id="KW-0325">Glycoprotein</keyword>
<evidence type="ECO:0000256" key="3">
    <source>
        <dbReference type="ARBA" id="ARBA00023157"/>
    </source>
</evidence>
<evidence type="ECO:0000313" key="7">
    <source>
        <dbReference type="Proteomes" id="UP000008810"/>
    </source>
</evidence>
<reference evidence="5" key="2">
    <citation type="submission" date="2017-06" db="EMBL/GenBank/DDBJ databases">
        <title>WGS assembly of Brachypodium distachyon.</title>
        <authorList>
            <consortium name="The International Brachypodium Initiative"/>
            <person name="Lucas S."/>
            <person name="Harmon-Smith M."/>
            <person name="Lail K."/>
            <person name="Tice H."/>
            <person name="Grimwood J."/>
            <person name="Bruce D."/>
            <person name="Barry K."/>
            <person name="Shu S."/>
            <person name="Lindquist E."/>
            <person name="Wang M."/>
            <person name="Pitluck S."/>
            <person name="Vogel J.P."/>
            <person name="Garvin D.F."/>
            <person name="Mockler T.C."/>
            <person name="Schmutz J."/>
            <person name="Rokhsar D."/>
            <person name="Bevan M.W."/>
        </authorList>
    </citation>
    <scope>NUCLEOTIDE SEQUENCE</scope>
    <source>
        <strain evidence="5">Bd21</strain>
    </source>
</reference>
<keyword evidence="2" id="KW-0732">Signal</keyword>
<keyword evidence="7" id="KW-1185">Reference proteome</keyword>
<keyword evidence="3" id="KW-1015">Disulfide bond</keyword>
<dbReference type="PANTHER" id="PTHR11802:SF46">
    <property type="entry name" value="CARBOXYPEPTIDASE"/>
    <property type="match status" value="1"/>
</dbReference>
<dbReference type="ExpressionAtlas" id="A0A2K2CPA3">
    <property type="expression patterns" value="baseline and differential"/>
</dbReference>
<comment type="similarity">
    <text evidence="1">Belongs to the peptidase S10 family.</text>
</comment>
<evidence type="ECO:0000256" key="1">
    <source>
        <dbReference type="ARBA" id="ARBA00009431"/>
    </source>
</evidence>
<name>A0A2K2CPA3_BRADI</name>
<evidence type="ECO:0000313" key="5">
    <source>
        <dbReference type="EMBL" id="PNT63839.1"/>
    </source>
</evidence>
<dbReference type="GO" id="GO:0004185">
    <property type="term" value="F:serine-type carboxypeptidase activity"/>
    <property type="evidence" value="ECO:0007669"/>
    <property type="project" value="InterPro"/>
</dbReference>